<reference evidence="1 2" key="1">
    <citation type="journal article" date="2014" name="Int. J. Syst. Evol. Microbiol.">
        <title>Phaeodactylibacter xiamenensis gen. nov., sp. nov., a member of the family Saprospiraceae isolated from the marine alga Phaeodactylum tricornutum.</title>
        <authorList>
            <person name="Chen Z.Jr."/>
            <person name="Lei X."/>
            <person name="Lai Q."/>
            <person name="Li Y."/>
            <person name="Zhang B."/>
            <person name="Zhang J."/>
            <person name="Zhang H."/>
            <person name="Yang L."/>
            <person name="Zheng W."/>
            <person name="Tian Y."/>
            <person name="Yu Z."/>
            <person name="Xu H.Jr."/>
            <person name="Zheng T."/>
        </authorList>
    </citation>
    <scope>NUCLEOTIDE SEQUENCE [LARGE SCALE GENOMIC DNA]</scope>
    <source>
        <strain evidence="1 2">KD52</strain>
    </source>
</reference>
<keyword evidence="2" id="KW-1185">Reference proteome</keyword>
<dbReference type="PROSITE" id="PS51257">
    <property type="entry name" value="PROKAR_LIPOPROTEIN"/>
    <property type="match status" value="1"/>
</dbReference>
<dbReference type="RefSeq" id="WP_044216248.1">
    <property type="nucleotide sequence ID" value="NZ_CAKZLC010000353.1"/>
</dbReference>
<dbReference type="Proteomes" id="UP000029736">
    <property type="component" value="Unassembled WGS sequence"/>
</dbReference>
<proteinExistence type="predicted"/>
<evidence type="ECO:0000313" key="1">
    <source>
        <dbReference type="EMBL" id="KGE89462.1"/>
    </source>
</evidence>
<gene>
    <name evidence="1" type="ORF">IX84_02440</name>
</gene>
<dbReference type="AlphaFoldDB" id="A0A098SEU1"/>
<evidence type="ECO:0000313" key="2">
    <source>
        <dbReference type="Proteomes" id="UP000029736"/>
    </source>
</evidence>
<name>A0A098SEU1_9BACT</name>
<evidence type="ECO:0008006" key="3">
    <source>
        <dbReference type="Google" id="ProtNLM"/>
    </source>
</evidence>
<dbReference type="STRING" id="1524460.IX84_02440"/>
<dbReference type="EMBL" id="JPOS01000006">
    <property type="protein sequence ID" value="KGE89462.1"/>
    <property type="molecule type" value="Genomic_DNA"/>
</dbReference>
<organism evidence="1 2">
    <name type="scientific">Phaeodactylibacter xiamenensis</name>
    <dbReference type="NCBI Taxonomy" id="1524460"/>
    <lineage>
        <taxon>Bacteria</taxon>
        <taxon>Pseudomonadati</taxon>
        <taxon>Bacteroidota</taxon>
        <taxon>Saprospiria</taxon>
        <taxon>Saprospirales</taxon>
        <taxon>Haliscomenobacteraceae</taxon>
        <taxon>Phaeodactylibacter</taxon>
    </lineage>
</organism>
<comment type="caution">
    <text evidence="1">The sequence shown here is derived from an EMBL/GenBank/DDBJ whole genome shotgun (WGS) entry which is preliminary data.</text>
</comment>
<accession>A0A098SEU1</accession>
<dbReference type="OrthoDB" id="980950at2"/>
<protein>
    <recommendedName>
        <fullName evidence="3">DUF4397 domain-containing protein</fullName>
    </recommendedName>
</protein>
<sequence length="129" mass="13680">MKKVLAFALLATITACDTSEDSVLPGHDGAALRITNISDFVITALKVIPGGGGSQVFENIAPGATTAYLPFDFIYSYAYLEAIVEGDTLVLQPIDYVGATAYDSGAYTYLVQISGDTVPESISIEFKED</sequence>